<dbReference type="Proteomes" id="UP000092213">
    <property type="component" value="Chromosome"/>
</dbReference>
<keyword evidence="4" id="KW-1185">Reference proteome</keyword>
<name>A0A193G5C5_9BORD</name>
<gene>
    <name evidence="2" type="ORF">BAU06_18110</name>
    <name evidence="3" type="ORF">BAU08_18335</name>
</gene>
<proteinExistence type="predicted"/>
<dbReference type="GO" id="GO:0007165">
    <property type="term" value="P:signal transduction"/>
    <property type="evidence" value="ECO:0007669"/>
    <property type="project" value="InterPro"/>
</dbReference>
<sequence length="170" mass="18215">MRASGPLARPAPGAGTRRLFLRFDIAGDRYALAASGIVRILALAPLKGLPGAPAWVAGILLFGATPVPVIDLAALATGRPSAARASTRIAVVQYRGPDRLLGLLLEHATRTVAYDPREFQPYGLDNRDARYLGPVRPDADGMVQWVGVDELLPPDVRERLFQETGQEVAP</sequence>
<dbReference type="KEGG" id="bbro:BAU06_18110"/>
<feature type="domain" description="CheW-like" evidence="1">
    <location>
        <begin position="17"/>
        <end position="157"/>
    </location>
</feature>
<evidence type="ECO:0000313" key="5">
    <source>
        <dbReference type="Proteomes" id="UP000092213"/>
    </source>
</evidence>
<dbReference type="SUPFAM" id="SSF50341">
    <property type="entry name" value="CheW-like"/>
    <property type="match status" value="1"/>
</dbReference>
<evidence type="ECO:0000313" key="3">
    <source>
        <dbReference type="EMBL" id="ANN74898.1"/>
    </source>
</evidence>
<dbReference type="SMART" id="SM00260">
    <property type="entry name" value="CheW"/>
    <property type="match status" value="1"/>
</dbReference>
<dbReference type="GO" id="GO:0006935">
    <property type="term" value="P:chemotaxis"/>
    <property type="evidence" value="ECO:0007669"/>
    <property type="project" value="InterPro"/>
</dbReference>
<dbReference type="EMBL" id="CP016170">
    <property type="protein sequence ID" value="ANN69756.1"/>
    <property type="molecule type" value="Genomic_DNA"/>
</dbReference>
<dbReference type="Pfam" id="PF01584">
    <property type="entry name" value="CheW"/>
    <property type="match status" value="1"/>
</dbReference>
<dbReference type="Gene3D" id="2.40.50.180">
    <property type="entry name" value="CheA-289, Domain 4"/>
    <property type="match status" value="1"/>
</dbReference>
<dbReference type="EMBL" id="CP016171">
    <property type="protein sequence ID" value="ANN74898.1"/>
    <property type="molecule type" value="Genomic_DNA"/>
</dbReference>
<evidence type="ECO:0000313" key="4">
    <source>
        <dbReference type="Proteomes" id="UP000091897"/>
    </source>
</evidence>
<dbReference type="OrthoDB" id="21913at2"/>
<evidence type="ECO:0000259" key="1">
    <source>
        <dbReference type="PROSITE" id="PS50851"/>
    </source>
</evidence>
<reference evidence="4 5" key="1">
    <citation type="submission" date="2016-06" db="EMBL/GenBank/DDBJ databases">
        <title>Complete genome sequences of Bordetella bronchialis and Bordetella flabilis.</title>
        <authorList>
            <person name="LiPuma J.J."/>
            <person name="Spilker T."/>
        </authorList>
    </citation>
    <scope>NUCLEOTIDE SEQUENCE [LARGE SCALE GENOMIC DNA]</scope>
    <source>
        <strain evidence="3 5">AU17976</strain>
        <strain evidence="2 4">AU3182</strain>
    </source>
</reference>
<dbReference type="Gene3D" id="2.30.30.40">
    <property type="entry name" value="SH3 Domains"/>
    <property type="match status" value="1"/>
</dbReference>
<evidence type="ECO:0000313" key="2">
    <source>
        <dbReference type="EMBL" id="ANN69756.1"/>
    </source>
</evidence>
<organism evidence="3 5">
    <name type="scientific">Bordetella bronchialis</name>
    <dbReference type="NCBI Taxonomy" id="463025"/>
    <lineage>
        <taxon>Bacteria</taxon>
        <taxon>Pseudomonadati</taxon>
        <taxon>Pseudomonadota</taxon>
        <taxon>Betaproteobacteria</taxon>
        <taxon>Burkholderiales</taxon>
        <taxon>Alcaligenaceae</taxon>
        <taxon>Bordetella</taxon>
    </lineage>
</organism>
<dbReference type="Proteomes" id="UP000091897">
    <property type="component" value="Chromosome"/>
</dbReference>
<protein>
    <recommendedName>
        <fullName evidence="1">CheW-like domain-containing protein</fullName>
    </recommendedName>
</protein>
<dbReference type="InterPro" id="IPR036061">
    <property type="entry name" value="CheW-like_dom_sf"/>
</dbReference>
<dbReference type="AlphaFoldDB" id="A0A193G5C5"/>
<dbReference type="PROSITE" id="PS50851">
    <property type="entry name" value="CHEW"/>
    <property type="match status" value="1"/>
</dbReference>
<accession>A0A193G5C5</accession>
<dbReference type="STRING" id="463025.BAU08_18335"/>
<dbReference type="InterPro" id="IPR002545">
    <property type="entry name" value="CheW-lke_dom"/>
</dbReference>